<sequence>MICTKHINTPPKRKQIVPLPQKPILAIANPTAHAKSSKSTKRVHFSETSERVELNPKTSLDRKLSWYTKTDIKYFRQMLPEYAKLFVDTNASSARAYVHQTLVNQEELDAQRFNAVEYVTGIEHILDPRVYQALCFAAARSRRDVIEEQRRQKSMGIHDVELIVAASLKSSKFPKMWRERIALINWRDDRN</sequence>
<evidence type="ECO:0000313" key="1">
    <source>
        <dbReference type="EMBL" id="KAL3768501.1"/>
    </source>
</evidence>
<accession>A0ABD3N2Q8</accession>
<dbReference type="Proteomes" id="UP001530400">
    <property type="component" value="Unassembled WGS sequence"/>
</dbReference>
<reference evidence="1 2" key="1">
    <citation type="submission" date="2024-10" db="EMBL/GenBank/DDBJ databases">
        <title>Updated reference genomes for cyclostephanoid diatoms.</title>
        <authorList>
            <person name="Roberts W.R."/>
            <person name="Alverson A.J."/>
        </authorList>
    </citation>
    <scope>NUCLEOTIDE SEQUENCE [LARGE SCALE GENOMIC DNA]</scope>
    <source>
        <strain evidence="1 2">AJA010-31</strain>
    </source>
</reference>
<proteinExistence type="predicted"/>
<comment type="caution">
    <text evidence="1">The sequence shown here is derived from an EMBL/GenBank/DDBJ whole genome shotgun (WGS) entry which is preliminary data.</text>
</comment>
<organism evidence="1 2">
    <name type="scientific">Cyclotella atomus</name>
    <dbReference type="NCBI Taxonomy" id="382360"/>
    <lineage>
        <taxon>Eukaryota</taxon>
        <taxon>Sar</taxon>
        <taxon>Stramenopiles</taxon>
        <taxon>Ochrophyta</taxon>
        <taxon>Bacillariophyta</taxon>
        <taxon>Coscinodiscophyceae</taxon>
        <taxon>Thalassiosirophycidae</taxon>
        <taxon>Stephanodiscales</taxon>
        <taxon>Stephanodiscaceae</taxon>
        <taxon>Cyclotella</taxon>
    </lineage>
</organism>
<name>A0ABD3N2Q8_9STRA</name>
<keyword evidence="2" id="KW-1185">Reference proteome</keyword>
<dbReference type="AlphaFoldDB" id="A0ABD3N2Q8"/>
<protein>
    <submittedName>
        <fullName evidence="1">Uncharacterized protein</fullName>
    </submittedName>
</protein>
<gene>
    <name evidence="1" type="ORF">ACHAWO_008630</name>
</gene>
<dbReference type="EMBL" id="JALLPJ020001346">
    <property type="protein sequence ID" value="KAL3768501.1"/>
    <property type="molecule type" value="Genomic_DNA"/>
</dbReference>
<evidence type="ECO:0000313" key="2">
    <source>
        <dbReference type="Proteomes" id="UP001530400"/>
    </source>
</evidence>